<proteinExistence type="predicted"/>
<dbReference type="NCBIfam" id="NF012200">
    <property type="entry name" value="choice_anch_D"/>
    <property type="match status" value="1"/>
</dbReference>
<dbReference type="Gene3D" id="2.60.40.10">
    <property type="entry name" value="Immunoglobulins"/>
    <property type="match status" value="1"/>
</dbReference>
<sequence length="1883" mass="196854">MKSILFYSLCIMFFICDFHAVRANTYEVINVNNTGAGSFRQAITDANANAGPDSINFNIAGTGPFSIVLASALPNISGPIIINGTTQPGFVSGTQATYVKVGSAYTGTIFSAINVTGITIKGLDISYQSVRSGAGISFNTCSQTLIIDNFIRNRNSGISINGGQDHTVQNNDLLATSSDFNNPALSFLNITPGNIASGLAVSGNKFGGNGLTALRIQNMNNVLVGDTSVVGANVVLEDNSGLTAMGAAGHYVLYFINVNNITVDNVDVSYLSGGQNQSIGIYFQNNVTNSTITIKNCDVKNRWAGILCGNGKDYTIKNNNVKGSGEGGQYAIELSNLSAAAIPGGILMSGNQFGFGTVHSQGGLKISNMNDLIIGDSITGVQIKIEDNSGFNTVLGNTPSNRGALFLNQVSNITIDNIDASYSLGGAANSFGIRIDNGASHGNIVIKNCLIRNRYAGLYCNDGKDYTVTGNDLRGSGWDDNYALVLSSIAEGAISGGVLVHTNLYGYYAPTNVLQTGIGLYVGGMSNLTIGDANTGVQIKIEDNSGMNTFGSNSGDRRGLLYLDDVSNIIVDDLDLSYTLGGIQNGFGIFVENESSRSSGISTAHKNVTIKNCLIKNRGAGIRVRGGKDYTIINNDLRGSGHNNYWALELGNIQPGNIPGGVLVHSNLFGTNVAQVSNAGVYINAMNDLTIGDATTGVNIKLEDNSGLNQIAGSDVANTGALYLNTVNNILVNSLDCSKVPTGQGISWGIRVANSATLGNITITNCLAGNRQRGIWVDNGKDYTITNNNMIGSGGGTAAFELSNIIPGTIPTGIIASGNTFGTPNFNKGVVISNIRNLIIGDASITGANIVLEDICGLNQCVGTDYNSNGALLLSNVDSLTIDNVDCSKVTAGASNSYGIYVSNGVMNQSVIIKNCKADNRYRGINCRGGKDYTVQNNTITNSGWDGEANALDFRDVTAGTLTGGVLVSGNTFGNVPITNSFARAAVRFDNMSDLTIGDATTGGNVKLEDGNGMTAVGFDQSSTYYVMYLNSIKNSIIDNIEISSAYTSPAQRNGGIRISGSYGNGFITVKDCNIQNRRLGLLIGNGNDYTVTGNNFTGSGISNSEPAVYLAHLQKSMLDAGIAMSNNTFGGTNANTALRVENMSDFTIGDNSVIGADIVFADGVLSTVGNIASSGEYVIYGAQLNNVTIDNVNLSRNGATPFGLGIGMINGIGNKNNSILNCGIANRRTGIYCSGGTDYTIQNDTLISSGIAAAEPAVYLNGVTEGSLSGGVVMSGNIFGGTNANSAIRFETMKNVVVGDASVTNRTVTIEDGALATVGNNANSNESVIYFSNVSNSTVDNVDFTRTGSTQYGIGLRVDNNINFYPFTIKNNTFGTRRTGIYANVVTGLTIDSNLVNSCGAAATELAMYLLSTTFSTGKSIHHNTFSGTFTHGLRLENVNDVIIGDSSVVNVELQLEPYCGINKASTRAIHLENTNRVDIEQVSLSLTGTTSGTGLYVVGGSYMRARSLTVQKRVDGIDLVSGNNHTIQCSDLSLNTDALQIAAPVSSMTIEQNSFTGNTAYAINSAATVKAENNYFGGAAPPVGTPNGVTASVDVTPYLTTPPSGCPSSSFAEIELTGNLNLIEDGSLIPSTANFTDFNSTKISVPVVRIFTINNRGVLPLNITSISFSGSEAMEFVAGALTPVSPIPAGDSATFTVTFTPTATGARNATMNIANDDSDEGTFDVAIKGTGKAALVVTKIADTNDGVCDADCSLREAITAANSNADADVIEFNIGGGGAQTIVQTLGVYPTITQPLMIDGSTQPGWVSAPLITINPNSNITSFNANNVTGLTIKYLDISRPDANYDGTGVDLTSCNEVFILNNIFKNRNQRLFQMVAGSYH</sequence>
<reference evidence="2 3" key="1">
    <citation type="submission" date="2020-10" db="EMBL/GenBank/DDBJ databases">
        <title>Connecting structure to function with the recovery of over 1000 high-quality activated sludge metagenome-assembled genomes encoding full-length rRNA genes using long-read sequencing.</title>
        <authorList>
            <person name="Singleton C.M."/>
            <person name="Petriglieri F."/>
            <person name="Kristensen J.M."/>
            <person name="Kirkegaard R.H."/>
            <person name="Michaelsen T.Y."/>
            <person name="Andersen M.H."/>
            <person name="Karst S.M."/>
            <person name="Dueholm M.S."/>
            <person name="Nielsen P.H."/>
            <person name="Albertsen M."/>
        </authorList>
    </citation>
    <scope>NUCLEOTIDE SEQUENCE [LARGE SCALE GENOMIC DNA]</scope>
    <source>
        <strain evidence="2">Ribe_18-Q3-R11-54_BAT3C.373</strain>
    </source>
</reference>
<dbReference type="SUPFAM" id="SSF51126">
    <property type="entry name" value="Pectin lyase-like"/>
    <property type="match status" value="8"/>
</dbReference>
<dbReference type="InterPro" id="IPR011050">
    <property type="entry name" value="Pectin_lyase_fold/virulence"/>
</dbReference>
<gene>
    <name evidence="2" type="ORF">IPO85_09820</name>
</gene>
<organism evidence="2 3">
    <name type="scientific">Candidatus Defluviibacterium haderslevense</name>
    <dbReference type="NCBI Taxonomy" id="2981993"/>
    <lineage>
        <taxon>Bacteria</taxon>
        <taxon>Pseudomonadati</taxon>
        <taxon>Bacteroidota</taxon>
        <taxon>Saprospiria</taxon>
        <taxon>Saprospirales</taxon>
        <taxon>Saprospiraceae</taxon>
        <taxon>Candidatus Defluviibacterium</taxon>
    </lineage>
</organism>
<dbReference type="InterPro" id="IPR012334">
    <property type="entry name" value="Pectin_lyas_fold"/>
</dbReference>
<evidence type="ECO:0000313" key="2">
    <source>
        <dbReference type="EMBL" id="MBK9717795.1"/>
    </source>
</evidence>
<dbReference type="InterPro" id="IPR013783">
    <property type="entry name" value="Ig-like_fold"/>
</dbReference>
<dbReference type="SMART" id="SM00710">
    <property type="entry name" value="PbH1"/>
    <property type="match status" value="27"/>
</dbReference>
<dbReference type="Gene3D" id="2.160.20.10">
    <property type="entry name" value="Single-stranded right-handed beta-helix, Pectin lyase-like"/>
    <property type="match status" value="2"/>
</dbReference>
<accession>A0A9D7S8A5</accession>
<dbReference type="EMBL" id="JADKFW010000005">
    <property type="protein sequence ID" value="MBK9717795.1"/>
    <property type="molecule type" value="Genomic_DNA"/>
</dbReference>
<evidence type="ECO:0000313" key="3">
    <source>
        <dbReference type="Proteomes" id="UP000808349"/>
    </source>
</evidence>
<dbReference type="InterPro" id="IPR026457">
    <property type="entry name" value="CSLREA_Nterm"/>
</dbReference>
<name>A0A9D7S8A5_9BACT</name>
<keyword evidence="1" id="KW-0732">Signal</keyword>
<dbReference type="Proteomes" id="UP000808349">
    <property type="component" value="Unassembled WGS sequence"/>
</dbReference>
<dbReference type="InterPro" id="IPR006626">
    <property type="entry name" value="PbH1"/>
</dbReference>
<feature type="signal peptide" evidence="1">
    <location>
        <begin position="1"/>
        <end position="23"/>
    </location>
</feature>
<protein>
    <submittedName>
        <fullName evidence="2">Right-handed parallel beta-helix repeat-containing protein</fullName>
    </submittedName>
</protein>
<evidence type="ECO:0000256" key="1">
    <source>
        <dbReference type="SAM" id="SignalP"/>
    </source>
</evidence>
<comment type="caution">
    <text evidence="2">The sequence shown here is derived from an EMBL/GenBank/DDBJ whole genome shotgun (WGS) entry which is preliminary data.</text>
</comment>
<dbReference type="NCBIfam" id="TIGR04214">
    <property type="entry name" value="CSLREA_Nterm"/>
    <property type="match status" value="1"/>
</dbReference>
<feature type="chain" id="PRO_5039148987" evidence="1">
    <location>
        <begin position="24"/>
        <end position="1883"/>
    </location>
</feature>